<keyword evidence="1" id="KW-0695">RNA-directed DNA polymerase</keyword>
<dbReference type="EMBL" id="BKCJ010000974">
    <property type="protein sequence ID" value="GEU37798.1"/>
    <property type="molecule type" value="Genomic_DNA"/>
</dbReference>
<gene>
    <name evidence="1" type="ORF">Tci_009776</name>
</gene>
<sequence length="383" mass="44325">MEPDFENMAINEYLEYEAKLKRWSKRSPTMYKEDIIVKDVEKIKQFLTPNVPDVMDDVRPPLIPKTIHTTPPDKDYLALATKSIMSELLESFKEEILNATMVDEEANFNPTKDIKELERLLAKDHQLHFTEIQVHSFNNQFQWFFSFTDVRRLGEEKEKLAWLLDSEKVEVELVEIKRLPDDVRVTTAQFVIYLLSFTTSVGDGSSFDEWRDYGVAGNDYEGPLIFDDDQFEDELEMRDDAFVLIGKEVAPNSEIPEAMFPLLEEFSDVFPDELHDALPSLCDIQYHIDLEPSSQLPNMAHDRMSPREHEELCRQVEELVSKGHFRERMSPCAQPRGPRDLMSLHVSGSVPNKVHDFVEGLPYHGDSSDDDLVGNSRTNFVYP</sequence>
<dbReference type="PANTHER" id="PTHR37984">
    <property type="entry name" value="PROTEIN CBG26694"/>
    <property type="match status" value="1"/>
</dbReference>
<keyword evidence="1" id="KW-0548">Nucleotidyltransferase</keyword>
<keyword evidence="1" id="KW-0808">Transferase</keyword>
<dbReference type="InterPro" id="IPR043502">
    <property type="entry name" value="DNA/RNA_pol_sf"/>
</dbReference>
<name>A0A6L2JL92_TANCI</name>
<evidence type="ECO:0000313" key="1">
    <source>
        <dbReference type="EMBL" id="GEU37798.1"/>
    </source>
</evidence>
<reference evidence="1" key="1">
    <citation type="journal article" date="2019" name="Sci. Rep.">
        <title>Draft genome of Tanacetum cinerariifolium, the natural source of mosquito coil.</title>
        <authorList>
            <person name="Yamashiro T."/>
            <person name="Shiraishi A."/>
            <person name="Satake H."/>
            <person name="Nakayama K."/>
        </authorList>
    </citation>
    <scope>NUCLEOTIDE SEQUENCE</scope>
</reference>
<dbReference type="PANTHER" id="PTHR37984:SF5">
    <property type="entry name" value="PROTEIN NYNRIN-LIKE"/>
    <property type="match status" value="1"/>
</dbReference>
<dbReference type="Gene3D" id="3.10.10.10">
    <property type="entry name" value="HIV Type 1 Reverse Transcriptase, subunit A, domain 1"/>
    <property type="match status" value="1"/>
</dbReference>
<dbReference type="AlphaFoldDB" id="A0A6L2JL92"/>
<proteinExistence type="predicted"/>
<dbReference type="InterPro" id="IPR050951">
    <property type="entry name" value="Retrovirus_Pol_polyprotein"/>
</dbReference>
<dbReference type="GO" id="GO:0003964">
    <property type="term" value="F:RNA-directed DNA polymerase activity"/>
    <property type="evidence" value="ECO:0007669"/>
    <property type="project" value="UniProtKB-KW"/>
</dbReference>
<comment type="caution">
    <text evidence="1">The sequence shown here is derived from an EMBL/GenBank/DDBJ whole genome shotgun (WGS) entry which is preliminary data.</text>
</comment>
<organism evidence="1">
    <name type="scientific">Tanacetum cinerariifolium</name>
    <name type="common">Dalmatian daisy</name>
    <name type="synonym">Chrysanthemum cinerariifolium</name>
    <dbReference type="NCBI Taxonomy" id="118510"/>
    <lineage>
        <taxon>Eukaryota</taxon>
        <taxon>Viridiplantae</taxon>
        <taxon>Streptophyta</taxon>
        <taxon>Embryophyta</taxon>
        <taxon>Tracheophyta</taxon>
        <taxon>Spermatophyta</taxon>
        <taxon>Magnoliopsida</taxon>
        <taxon>eudicotyledons</taxon>
        <taxon>Gunneridae</taxon>
        <taxon>Pentapetalae</taxon>
        <taxon>asterids</taxon>
        <taxon>campanulids</taxon>
        <taxon>Asterales</taxon>
        <taxon>Asteraceae</taxon>
        <taxon>Asteroideae</taxon>
        <taxon>Anthemideae</taxon>
        <taxon>Anthemidinae</taxon>
        <taxon>Tanacetum</taxon>
    </lineage>
</organism>
<protein>
    <submittedName>
        <fullName evidence="1">Putative reverse transcriptase domain-containing protein</fullName>
    </submittedName>
</protein>
<accession>A0A6L2JL92</accession>
<dbReference type="SUPFAM" id="SSF56672">
    <property type="entry name" value="DNA/RNA polymerases"/>
    <property type="match status" value="1"/>
</dbReference>